<dbReference type="RefSeq" id="WP_408329078.1">
    <property type="nucleotide sequence ID" value="NZ_JAQQFH010000008.1"/>
</dbReference>
<protein>
    <submittedName>
        <fullName evidence="1">Uncharacterized protein</fullName>
    </submittedName>
</protein>
<dbReference type="EMBL" id="JAQQFN010000014">
    <property type="protein sequence ID" value="MFL9885182.1"/>
    <property type="molecule type" value="Genomic_DNA"/>
</dbReference>
<sequence>MPGVIVEVSGGWPMPNMNVWLKNPLGQKYATDYPRLEYTCLGDPRNWLEHCIDIETGAMVAAKWITTRSVSGSTLPSTRTSPRGSRIRIVPGAGAEGVDAAGSATPPSLASFMVTGSKARPHASAPSRLSR</sequence>
<proteinExistence type="predicted"/>
<keyword evidence="2" id="KW-1185">Reference proteome</keyword>
<evidence type="ECO:0000313" key="1">
    <source>
        <dbReference type="EMBL" id="MFL9885182.1"/>
    </source>
</evidence>
<gene>
    <name evidence="1" type="ORF">PQR66_19220</name>
</gene>
<name>A0ABW8ZQH2_9BURK</name>
<dbReference type="Proteomes" id="UP001629249">
    <property type="component" value="Unassembled WGS sequence"/>
</dbReference>
<reference evidence="1 2" key="1">
    <citation type="journal article" date="2024" name="Chem. Sci.">
        <title>Discovery of megapolipeptins by genome mining of a Burkholderiales bacteria collection.</title>
        <authorList>
            <person name="Paulo B.S."/>
            <person name="Recchia M.J.J."/>
            <person name="Lee S."/>
            <person name="Fergusson C.H."/>
            <person name="Romanowski S.B."/>
            <person name="Hernandez A."/>
            <person name="Krull N."/>
            <person name="Liu D.Y."/>
            <person name="Cavanagh H."/>
            <person name="Bos A."/>
            <person name="Gray C.A."/>
            <person name="Murphy B.T."/>
            <person name="Linington R.G."/>
            <person name="Eustaquio A.S."/>
        </authorList>
    </citation>
    <scope>NUCLEOTIDE SEQUENCE [LARGE SCALE GENOMIC DNA]</scope>
    <source>
        <strain evidence="1 2">RL16-012-BIC-B</strain>
    </source>
</reference>
<comment type="caution">
    <text evidence="1">The sequence shown here is derived from an EMBL/GenBank/DDBJ whole genome shotgun (WGS) entry which is preliminary data.</text>
</comment>
<accession>A0ABW8ZQH2</accession>
<evidence type="ECO:0000313" key="2">
    <source>
        <dbReference type="Proteomes" id="UP001629249"/>
    </source>
</evidence>
<organism evidence="1 2">
    <name type="scientific">Paraburkholderia agricolaris</name>
    <dbReference type="NCBI Taxonomy" id="2152888"/>
    <lineage>
        <taxon>Bacteria</taxon>
        <taxon>Pseudomonadati</taxon>
        <taxon>Pseudomonadota</taxon>
        <taxon>Betaproteobacteria</taxon>
        <taxon>Burkholderiales</taxon>
        <taxon>Burkholderiaceae</taxon>
        <taxon>Paraburkholderia</taxon>
    </lineage>
</organism>